<gene>
    <name evidence="1" type="ORF">SDC9_208528</name>
</gene>
<sequence>MPVLRIVGTFHPVTIFYILIIEAKDNDGIYISHPEFIGKRYLGIGILLVFIEQDQGTGGGRTRENGKVHAVGHQGRSEREHTPPPVFDTLVFVCGVEIDPVIECSHVYMNCFSASSMLQ</sequence>
<dbReference type="EMBL" id="VSSQ01136522">
    <property type="protein sequence ID" value="MPN60796.1"/>
    <property type="molecule type" value="Genomic_DNA"/>
</dbReference>
<evidence type="ECO:0000313" key="1">
    <source>
        <dbReference type="EMBL" id="MPN60796.1"/>
    </source>
</evidence>
<dbReference type="AlphaFoldDB" id="A0A645JBH6"/>
<protein>
    <submittedName>
        <fullName evidence="1">Uncharacterized protein</fullName>
    </submittedName>
</protein>
<comment type="caution">
    <text evidence="1">The sequence shown here is derived from an EMBL/GenBank/DDBJ whole genome shotgun (WGS) entry which is preliminary data.</text>
</comment>
<organism evidence="1">
    <name type="scientific">bioreactor metagenome</name>
    <dbReference type="NCBI Taxonomy" id="1076179"/>
    <lineage>
        <taxon>unclassified sequences</taxon>
        <taxon>metagenomes</taxon>
        <taxon>ecological metagenomes</taxon>
    </lineage>
</organism>
<name>A0A645JBH6_9ZZZZ</name>
<reference evidence="1" key="1">
    <citation type="submission" date="2019-08" db="EMBL/GenBank/DDBJ databases">
        <authorList>
            <person name="Kucharzyk K."/>
            <person name="Murdoch R.W."/>
            <person name="Higgins S."/>
            <person name="Loffler F."/>
        </authorList>
    </citation>
    <scope>NUCLEOTIDE SEQUENCE</scope>
</reference>
<accession>A0A645JBH6</accession>
<proteinExistence type="predicted"/>